<dbReference type="RefSeq" id="WP_039680367.1">
    <property type="nucleotide sequence ID" value="NZ_JAWGXO010000026.1"/>
</dbReference>
<dbReference type="EMBL" id="JWHR01000111">
    <property type="protein sequence ID" value="KHS56606.1"/>
    <property type="molecule type" value="Genomic_DNA"/>
</dbReference>
<dbReference type="OrthoDB" id="1755920at2"/>
<proteinExistence type="predicted"/>
<reference evidence="1 2" key="1">
    <citation type="submission" date="2014-12" db="EMBL/GenBank/DDBJ databases">
        <title>Draft genome sequence of Terrisporobacter sp. 08-306576, isolated from the blood culture of a bacteremia patient.</title>
        <authorList>
            <person name="Lund L.C."/>
            <person name="Sydenham T.V."/>
            <person name="Hogh S.V."/>
            <person name="Skov M.N."/>
            <person name="Kemp M."/>
            <person name="Justesen U.S."/>
        </authorList>
    </citation>
    <scope>NUCLEOTIDE SEQUENCE [LARGE SCALE GENOMIC DNA]</scope>
    <source>
        <strain evidence="1 2">08-306576</strain>
    </source>
</reference>
<gene>
    <name evidence="1" type="ORF">QX51_13125</name>
</gene>
<evidence type="ECO:0000313" key="2">
    <source>
        <dbReference type="Proteomes" id="UP000031189"/>
    </source>
</evidence>
<evidence type="ECO:0000313" key="1">
    <source>
        <dbReference type="EMBL" id="KHS56606.1"/>
    </source>
</evidence>
<dbReference type="STRING" id="1577792.QX51_13125"/>
<sequence length="137" mass="16031">MYIIFGEEIVDSEEIRESIEKNSDFTVDRDMCKGTKREDVVAYQLSISINILNEKLKHSYDLDEMSEEELFEEYINLSEEMAVELQDYMPKHSLVNSISYKWDNSADVIKTIFTMAYIGLGQLKLNDVSRRLLNELD</sequence>
<dbReference type="Proteomes" id="UP000031189">
    <property type="component" value="Unassembled WGS sequence"/>
</dbReference>
<name>A0A0B3VID3_9FIRM</name>
<organism evidence="1 2">
    <name type="scientific">Terrisporobacter othiniensis</name>
    <dbReference type="NCBI Taxonomy" id="1577792"/>
    <lineage>
        <taxon>Bacteria</taxon>
        <taxon>Bacillati</taxon>
        <taxon>Bacillota</taxon>
        <taxon>Clostridia</taxon>
        <taxon>Peptostreptococcales</taxon>
        <taxon>Peptostreptococcaceae</taxon>
        <taxon>Terrisporobacter</taxon>
    </lineage>
</organism>
<protein>
    <submittedName>
        <fullName evidence="1">Uncharacterized protein</fullName>
    </submittedName>
</protein>
<accession>A0A0B3VID3</accession>
<comment type="caution">
    <text evidence="1">The sequence shown here is derived from an EMBL/GenBank/DDBJ whole genome shotgun (WGS) entry which is preliminary data.</text>
</comment>
<dbReference type="AlphaFoldDB" id="A0A0B3VID3"/>
<keyword evidence="2" id="KW-1185">Reference proteome</keyword>